<name>A0A8J2YTE5_9PROT</name>
<keyword evidence="5" id="KW-1185">Reference proteome</keyword>
<keyword evidence="1" id="KW-0175">Coiled coil</keyword>
<dbReference type="Proteomes" id="UP000646365">
    <property type="component" value="Unassembled WGS sequence"/>
</dbReference>
<dbReference type="Pfam" id="PF11740">
    <property type="entry name" value="KfrA_N"/>
    <property type="match status" value="1"/>
</dbReference>
<sequence>MGEEESDMSISHQPHGGAAAMTASADRRLPSVSLEEVLATCRDLESEGVAVTRRSVRDRLGRGSMTTIHNGVSQFESQRAPAAPRVDLTAADREVISDLGARALAVAEERVQNILAEREAALRLAIDAAEARATDAIAAADALVADAERRALEAEAAAATALADRDAAQTAADQAERHAQRLDGQVAQLAADKAAAAAHGADLAESLTATRIRAEVEAAGREQAEARVRALETELAGIRAEYAVRKQEDADEIAKIRQSLSLEQLRLTEATEQRDAALASAEGKERELAHRVADLPAAAAAAAHAQATIAARDETIARLSAELAGERAQVQSLSAAVQASAEGLAGLHETFSSTMAAAEGRLSTRIALLHQRFDEQRDQEPSITSDK</sequence>
<protein>
    <recommendedName>
        <fullName evidence="3">KfrA N-terminal DNA-binding domain-containing protein</fullName>
    </recommendedName>
</protein>
<feature type="coiled-coil region" evidence="1">
    <location>
        <begin position="104"/>
        <end position="192"/>
    </location>
</feature>
<dbReference type="InterPro" id="IPR021104">
    <property type="entry name" value="KfrA_DNA-bd_N"/>
</dbReference>
<gene>
    <name evidence="4" type="ORF">GCM10011611_18070</name>
</gene>
<reference evidence="4" key="2">
    <citation type="submission" date="2020-09" db="EMBL/GenBank/DDBJ databases">
        <authorList>
            <person name="Sun Q."/>
            <person name="Zhou Y."/>
        </authorList>
    </citation>
    <scope>NUCLEOTIDE SEQUENCE</scope>
    <source>
        <strain evidence="4">CGMCC 1.15725</strain>
    </source>
</reference>
<dbReference type="AlphaFoldDB" id="A0A8J2YTE5"/>
<reference evidence="4" key="1">
    <citation type="journal article" date="2014" name="Int. J. Syst. Evol. Microbiol.">
        <title>Complete genome sequence of Corynebacterium casei LMG S-19264T (=DSM 44701T), isolated from a smear-ripened cheese.</title>
        <authorList>
            <consortium name="US DOE Joint Genome Institute (JGI-PGF)"/>
            <person name="Walter F."/>
            <person name="Albersmeier A."/>
            <person name="Kalinowski J."/>
            <person name="Ruckert C."/>
        </authorList>
    </citation>
    <scope>NUCLEOTIDE SEQUENCE</scope>
    <source>
        <strain evidence="4">CGMCC 1.15725</strain>
    </source>
</reference>
<evidence type="ECO:0000313" key="4">
    <source>
        <dbReference type="EMBL" id="GGF12793.1"/>
    </source>
</evidence>
<feature type="region of interest" description="Disordered" evidence="2">
    <location>
        <begin position="1"/>
        <end position="25"/>
    </location>
</feature>
<evidence type="ECO:0000256" key="2">
    <source>
        <dbReference type="SAM" id="MobiDB-lite"/>
    </source>
</evidence>
<evidence type="ECO:0000259" key="3">
    <source>
        <dbReference type="Pfam" id="PF11740"/>
    </source>
</evidence>
<dbReference type="EMBL" id="BMJQ01000004">
    <property type="protein sequence ID" value="GGF12793.1"/>
    <property type="molecule type" value="Genomic_DNA"/>
</dbReference>
<proteinExistence type="predicted"/>
<comment type="caution">
    <text evidence="4">The sequence shown here is derived from an EMBL/GenBank/DDBJ whole genome shotgun (WGS) entry which is preliminary data.</text>
</comment>
<accession>A0A8J2YTE5</accession>
<evidence type="ECO:0000313" key="5">
    <source>
        <dbReference type="Proteomes" id="UP000646365"/>
    </source>
</evidence>
<organism evidence="4 5">
    <name type="scientific">Aliidongia dinghuensis</name>
    <dbReference type="NCBI Taxonomy" id="1867774"/>
    <lineage>
        <taxon>Bacteria</taxon>
        <taxon>Pseudomonadati</taxon>
        <taxon>Pseudomonadota</taxon>
        <taxon>Alphaproteobacteria</taxon>
        <taxon>Rhodospirillales</taxon>
        <taxon>Dongiaceae</taxon>
        <taxon>Aliidongia</taxon>
    </lineage>
</organism>
<evidence type="ECO:0000256" key="1">
    <source>
        <dbReference type="SAM" id="Coils"/>
    </source>
</evidence>
<feature type="domain" description="KfrA N-terminal DNA-binding" evidence="3">
    <location>
        <begin position="35"/>
        <end position="144"/>
    </location>
</feature>